<dbReference type="GO" id="GO:0020037">
    <property type="term" value="F:heme binding"/>
    <property type="evidence" value="ECO:0007669"/>
    <property type="project" value="InterPro"/>
</dbReference>
<keyword evidence="9 12" id="KW-0408">Iron</keyword>
<comment type="function">
    <text evidence="2">Removal of H(2)O(2), oxidation of toxic reductants, biosynthesis and degradation of lignin, suberization, auxin catabolism, response to environmental stresses such as wounding, pathogen attack and oxidative stress. These functions might be dependent on each isozyme/isoform in each plant tissue.</text>
</comment>
<feature type="binding site" evidence="12">
    <location>
        <position position="178"/>
    </location>
    <ligand>
        <name>Ca(2+)</name>
        <dbReference type="ChEBI" id="CHEBI:29108"/>
        <label>2</label>
    </ligand>
</feature>
<dbReference type="GO" id="GO:0042744">
    <property type="term" value="P:hydrogen peroxide catabolic process"/>
    <property type="evidence" value="ECO:0007669"/>
    <property type="project" value="UniProtKB-KW"/>
</dbReference>
<evidence type="ECO:0000256" key="13">
    <source>
        <dbReference type="PIRSR" id="PIRSR600823-5"/>
    </source>
</evidence>
<proteinExistence type="inferred from homology"/>
<feature type="binding site" description="axial binding residue" evidence="12">
    <location>
        <position position="131"/>
    </location>
    <ligand>
        <name>heme b</name>
        <dbReference type="ChEBI" id="CHEBI:60344"/>
    </ligand>
    <ligandPart>
        <name>Fe</name>
        <dbReference type="ChEBI" id="CHEBI:18248"/>
    </ligandPart>
</feature>
<evidence type="ECO:0000313" key="17">
    <source>
        <dbReference type="Proteomes" id="UP000525078"/>
    </source>
</evidence>
<dbReference type="InterPro" id="IPR019794">
    <property type="entry name" value="Peroxidases_AS"/>
</dbReference>
<feature type="disulfide bond" evidence="13">
    <location>
        <begin position="138"/>
        <end position="165"/>
    </location>
</feature>
<evidence type="ECO:0000256" key="6">
    <source>
        <dbReference type="ARBA" id="ARBA00022617"/>
    </source>
</evidence>
<dbReference type="PANTHER" id="PTHR31517">
    <property type="match status" value="1"/>
</dbReference>
<dbReference type="Proteomes" id="UP000525078">
    <property type="component" value="Unassembled WGS sequence"/>
</dbReference>
<feature type="binding site" evidence="12">
    <location>
        <position position="132"/>
    </location>
    <ligand>
        <name>Ca(2+)</name>
        <dbReference type="ChEBI" id="CHEBI:29108"/>
        <label>2</label>
    </ligand>
</feature>
<dbReference type="InterPro" id="IPR010255">
    <property type="entry name" value="Haem_peroxidase_sf"/>
</dbReference>
<dbReference type="PROSITE" id="PS00436">
    <property type="entry name" value="PEROXIDASE_2"/>
    <property type="match status" value="1"/>
</dbReference>
<keyword evidence="10 13" id="KW-1015">Disulfide bond</keyword>
<feature type="chain" id="PRO_5029829465" description="peroxidase" evidence="14">
    <location>
        <begin position="22"/>
        <end position="258"/>
    </location>
</feature>
<dbReference type="FunFam" id="1.10.420.10:FF:000001">
    <property type="entry name" value="Peroxidase"/>
    <property type="match status" value="1"/>
</dbReference>
<sequence length="258" mass="28821">MKLYYLMTLFVSIISPFVVLAINPITSKPTTSSSKSSIINPNNLPAEALLSVSHYRKTCPDAEAIIHRRMRAWINKDPTLAPAIIRLHFHDCAVREAELVPQGRENTKGLIKFFEARGLNMLDLVVLSGAHTIGRSACHAFQHRLGKTPDPSLNVTLLNVVRRKCKTGYSLVDLDATTPKKFDTMYYSNLMNKKGLLSTDQQLYSDQITSPFVSALATQPNLFESQFAVSMIKLGNVQVKTRPRDKGEIRVNCNFVNA</sequence>
<accession>A0A7J6H2D2</accession>
<feature type="binding site" evidence="12">
    <location>
        <position position="175"/>
    </location>
    <ligand>
        <name>Ca(2+)</name>
        <dbReference type="ChEBI" id="CHEBI:29108"/>
        <label>2</label>
    </ligand>
</feature>
<dbReference type="PROSITE" id="PS00435">
    <property type="entry name" value="PEROXIDASE_1"/>
    <property type="match status" value="1"/>
</dbReference>
<keyword evidence="14" id="KW-0732">Signal</keyword>
<dbReference type="InterPro" id="IPR002016">
    <property type="entry name" value="Haem_peroxidase"/>
</dbReference>
<evidence type="ECO:0000256" key="9">
    <source>
        <dbReference type="ARBA" id="ARBA00023004"/>
    </source>
</evidence>
<dbReference type="AlphaFoldDB" id="A0A7J6H2D2"/>
<evidence type="ECO:0000256" key="3">
    <source>
        <dbReference type="ARBA" id="ARBA00006873"/>
    </source>
</evidence>
<evidence type="ECO:0000256" key="8">
    <source>
        <dbReference type="ARBA" id="ARBA00023002"/>
    </source>
</evidence>
<dbReference type="GO" id="GO:0046872">
    <property type="term" value="F:metal ion binding"/>
    <property type="evidence" value="ECO:0007669"/>
    <property type="project" value="UniProtKB-KW"/>
</dbReference>
<organism evidence="16 17">
    <name type="scientific">Cannabis sativa</name>
    <name type="common">Hemp</name>
    <name type="synonym">Marijuana</name>
    <dbReference type="NCBI Taxonomy" id="3483"/>
    <lineage>
        <taxon>Eukaryota</taxon>
        <taxon>Viridiplantae</taxon>
        <taxon>Streptophyta</taxon>
        <taxon>Embryophyta</taxon>
        <taxon>Tracheophyta</taxon>
        <taxon>Spermatophyta</taxon>
        <taxon>Magnoliopsida</taxon>
        <taxon>eudicotyledons</taxon>
        <taxon>Gunneridae</taxon>
        <taxon>Pentapetalae</taxon>
        <taxon>rosids</taxon>
        <taxon>fabids</taxon>
        <taxon>Rosales</taxon>
        <taxon>Cannabaceae</taxon>
        <taxon>Cannabis</taxon>
    </lineage>
</organism>
<keyword evidence="8" id="KW-0560">Oxidoreductase</keyword>
<dbReference type="Pfam" id="PF00141">
    <property type="entry name" value="peroxidase"/>
    <property type="match status" value="1"/>
</dbReference>
<comment type="cofactor">
    <cofactor evidence="12">
        <name>heme b</name>
        <dbReference type="ChEBI" id="CHEBI:60344"/>
    </cofactor>
    <text evidence="12">Binds 1 heme b (iron(II)-protoporphyrin IX) group per subunit.</text>
</comment>
<dbReference type="GO" id="GO:0006979">
    <property type="term" value="P:response to oxidative stress"/>
    <property type="evidence" value="ECO:0007669"/>
    <property type="project" value="InterPro"/>
</dbReference>
<dbReference type="InterPro" id="IPR019793">
    <property type="entry name" value="Peroxidases_heam-ligand_BS"/>
</dbReference>
<comment type="catalytic activity">
    <reaction evidence="1">
        <text>2 a phenolic donor + H2O2 = 2 a phenolic radical donor + 2 H2O</text>
        <dbReference type="Rhea" id="RHEA:56136"/>
        <dbReference type="ChEBI" id="CHEBI:15377"/>
        <dbReference type="ChEBI" id="CHEBI:16240"/>
        <dbReference type="ChEBI" id="CHEBI:139520"/>
        <dbReference type="ChEBI" id="CHEBI:139521"/>
        <dbReference type="EC" id="1.11.1.7"/>
    </reaction>
</comment>
<name>A0A7J6H2D2_CANSA</name>
<evidence type="ECO:0000256" key="14">
    <source>
        <dbReference type="SAM" id="SignalP"/>
    </source>
</evidence>
<keyword evidence="7 12" id="KW-0479">Metal-binding</keyword>
<evidence type="ECO:0000256" key="1">
    <source>
        <dbReference type="ARBA" id="ARBA00000189"/>
    </source>
</evidence>
<evidence type="ECO:0000256" key="2">
    <source>
        <dbReference type="ARBA" id="ARBA00002322"/>
    </source>
</evidence>
<dbReference type="EC" id="1.11.1.7" evidence="4"/>
<dbReference type="SUPFAM" id="SSF48113">
    <property type="entry name" value="Heme-dependent peroxidases"/>
    <property type="match status" value="1"/>
</dbReference>
<dbReference type="InterPro" id="IPR000823">
    <property type="entry name" value="Peroxidase_pln"/>
</dbReference>
<reference evidence="16 17" key="1">
    <citation type="journal article" date="2020" name="bioRxiv">
        <title>Sequence and annotation of 42 cannabis genomes reveals extensive copy number variation in cannabinoid synthesis and pathogen resistance genes.</title>
        <authorList>
            <person name="Mckernan K.J."/>
            <person name="Helbert Y."/>
            <person name="Kane L.T."/>
            <person name="Ebling H."/>
            <person name="Zhang L."/>
            <person name="Liu B."/>
            <person name="Eaton Z."/>
            <person name="Mclaughlin S."/>
            <person name="Kingan S."/>
            <person name="Baybayan P."/>
            <person name="Concepcion G."/>
            <person name="Jordan M."/>
            <person name="Riva A."/>
            <person name="Barbazuk W."/>
            <person name="Harkins T."/>
        </authorList>
    </citation>
    <scope>NUCLEOTIDE SEQUENCE [LARGE SCALE GENOMIC DNA]</scope>
    <source>
        <strain evidence="17">cv. Jamaican Lion 4</strain>
        <tissue evidence="16">Leaf</tissue>
    </source>
</reference>
<feature type="binding site" evidence="11">
    <location>
        <position position="101"/>
    </location>
    <ligand>
        <name>substrate</name>
    </ligand>
</feature>
<evidence type="ECO:0000256" key="11">
    <source>
        <dbReference type="PIRSR" id="PIRSR600823-2"/>
    </source>
</evidence>
<protein>
    <recommendedName>
        <fullName evidence="4">peroxidase</fullName>
        <ecNumber evidence="4">1.11.1.7</ecNumber>
    </recommendedName>
</protein>
<keyword evidence="12" id="KW-0106">Calcium</keyword>
<dbReference type="GO" id="GO:0140825">
    <property type="term" value="F:lactoperoxidase activity"/>
    <property type="evidence" value="ECO:0007669"/>
    <property type="project" value="UniProtKB-EC"/>
</dbReference>
<keyword evidence="5" id="KW-0575">Peroxidase</keyword>
<feature type="signal peptide" evidence="14">
    <location>
        <begin position="1"/>
        <end position="21"/>
    </location>
</feature>
<dbReference type="PROSITE" id="PS50873">
    <property type="entry name" value="PEROXIDASE_4"/>
    <property type="match status" value="1"/>
</dbReference>
<evidence type="ECO:0000256" key="5">
    <source>
        <dbReference type="ARBA" id="ARBA00022559"/>
    </source>
</evidence>
<evidence type="ECO:0000256" key="10">
    <source>
        <dbReference type="ARBA" id="ARBA00023157"/>
    </source>
</evidence>
<dbReference type="EMBL" id="JAATIP010000032">
    <property type="protein sequence ID" value="KAF4389038.1"/>
    <property type="molecule type" value="Genomic_DNA"/>
</dbReference>
<dbReference type="PRINTS" id="PR00458">
    <property type="entry name" value="PEROXIDASE"/>
</dbReference>
<comment type="caution">
    <text evidence="16">The sequence shown here is derived from an EMBL/GenBank/DDBJ whole genome shotgun (WGS) entry which is preliminary data.</text>
</comment>
<evidence type="ECO:0000256" key="7">
    <source>
        <dbReference type="ARBA" id="ARBA00022723"/>
    </source>
</evidence>
<evidence type="ECO:0000259" key="15">
    <source>
        <dbReference type="PROSITE" id="PS50873"/>
    </source>
</evidence>
<feature type="domain" description="Plant heme peroxidase family profile" evidence="15">
    <location>
        <begin position="58"/>
        <end position="257"/>
    </location>
</feature>
<dbReference type="PANTHER" id="PTHR31517:SF17">
    <property type="entry name" value="PEROXIDASE 6"/>
    <property type="match status" value="1"/>
</dbReference>
<gene>
    <name evidence="16" type="ORF">F8388_026767</name>
</gene>
<feature type="binding site" evidence="12">
    <location>
        <position position="183"/>
    </location>
    <ligand>
        <name>Ca(2+)</name>
        <dbReference type="ChEBI" id="CHEBI:29108"/>
        <label>2</label>
    </ligand>
</feature>
<evidence type="ECO:0000256" key="12">
    <source>
        <dbReference type="PIRSR" id="PIRSR600823-3"/>
    </source>
</evidence>
<dbReference type="Gene3D" id="1.10.420.10">
    <property type="entry name" value="Peroxidase, domain 2"/>
    <property type="match status" value="1"/>
</dbReference>
<comment type="cofactor">
    <cofactor evidence="12">
        <name>Ca(2+)</name>
        <dbReference type="ChEBI" id="CHEBI:29108"/>
    </cofactor>
    <text evidence="12">Binds 2 calcium ions per subunit.</text>
</comment>
<keyword evidence="6" id="KW-0349">Heme</keyword>
<evidence type="ECO:0000313" key="16">
    <source>
        <dbReference type="EMBL" id="KAF4389038.1"/>
    </source>
</evidence>
<evidence type="ECO:0000256" key="4">
    <source>
        <dbReference type="ARBA" id="ARBA00012313"/>
    </source>
</evidence>
<comment type="similarity">
    <text evidence="3">Belongs to the peroxidase family. Ascorbate peroxidase subfamily.</text>
</comment>
<dbReference type="Gene3D" id="1.10.520.10">
    <property type="match status" value="2"/>
</dbReference>